<dbReference type="PANTHER" id="PTHR24252:SF7">
    <property type="entry name" value="HYALIN"/>
    <property type="match status" value="1"/>
</dbReference>
<evidence type="ECO:0000313" key="9">
    <source>
        <dbReference type="Proteomes" id="UP000694422"/>
    </source>
</evidence>
<sequence length="236" mass="25447">LCHPAVQASPVDARLTVFDQTEGTWRLLCSSRSNARVAGLGCEEMGFLRRNRVLSRWRVFAGAVAQASPQGMQLGVQAVVYHGGYLPFRDPSSEENSNDIALVHLSSPLPLTGQGLVGGRGGQQARVLQEARVPIISTDVCNGPDFYGNQIKPKMFCAGYPEGGIDACQGDSGGPFVCEDSISRTPRWRLCGIVSWGTGCALAQKPGVYTKVSDFREWIFQAIKTHSEASGMVTQL</sequence>
<feature type="domain" description="Peptidase S1" evidence="7">
    <location>
        <begin position="1"/>
        <end position="224"/>
    </location>
</feature>
<dbReference type="PROSITE" id="PS50240">
    <property type="entry name" value="TRYPSIN_DOM"/>
    <property type="match status" value="1"/>
</dbReference>
<comment type="similarity">
    <text evidence="6">Belongs to the peptidase S1 family. CLIP subfamily.</text>
</comment>
<dbReference type="SMART" id="SM00020">
    <property type="entry name" value="Tryp_SPc"/>
    <property type="match status" value="1"/>
</dbReference>
<dbReference type="Pfam" id="PF00089">
    <property type="entry name" value="Trypsin"/>
    <property type="match status" value="1"/>
</dbReference>
<dbReference type="GO" id="GO:0070008">
    <property type="term" value="F:serine-type exopeptidase activity"/>
    <property type="evidence" value="ECO:0007669"/>
    <property type="project" value="InterPro"/>
</dbReference>
<proteinExistence type="inferred from homology"/>
<keyword evidence="9" id="KW-1185">Reference proteome</keyword>
<dbReference type="InterPro" id="IPR009003">
    <property type="entry name" value="Peptidase_S1_PA"/>
</dbReference>
<keyword evidence="1" id="KW-0645">Protease</keyword>
<dbReference type="PROSITE" id="PS00135">
    <property type="entry name" value="TRYPSIN_SER"/>
    <property type="match status" value="1"/>
</dbReference>
<dbReference type="InterPro" id="IPR015352">
    <property type="entry name" value="Hepsin-SRCR_dom"/>
</dbReference>
<accession>A0A8C9PI19</accession>
<dbReference type="CDD" id="cd00190">
    <property type="entry name" value="Tryp_SPc"/>
    <property type="match status" value="1"/>
</dbReference>
<organism evidence="8 9">
    <name type="scientific">Spermophilus dauricus</name>
    <name type="common">Daurian ground squirrel</name>
    <dbReference type="NCBI Taxonomy" id="99837"/>
    <lineage>
        <taxon>Eukaryota</taxon>
        <taxon>Metazoa</taxon>
        <taxon>Chordata</taxon>
        <taxon>Craniata</taxon>
        <taxon>Vertebrata</taxon>
        <taxon>Euteleostomi</taxon>
        <taxon>Mammalia</taxon>
        <taxon>Eutheria</taxon>
        <taxon>Euarchontoglires</taxon>
        <taxon>Glires</taxon>
        <taxon>Rodentia</taxon>
        <taxon>Sciuromorpha</taxon>
        <taxon>Sciuridae</taxon>
        <taxon>Xerinae</taxon>
        <taxon>Marmotini</taxon>
        <taxon>Spermophilus</taxon>
    </lineage>
</organism>
<dbReference type="Proteomes" id="UP000694422">
    <property type="component" value="Unplaced"/>
</dbReference>
<evidence type="ECO:0000313" key="8">
    <source>
        <dbReference type="Ensembl" id="ENSSDAP00000008681.1"/>
    </source>
</evidence>
<keyword evidence="5" id="KW-0325">Glycoprotein</keyword>
<dbReference type="InterPro" id="IPR036772">
    <property type="entry name" value="SRCR-like_dom_sf"/>
</dbReference>
<dbReference type="InterPro" id="IPR043504">
    <property type="entry name" value="Peptidase_S1_PA_chymotrypsin"/>
</dbReference>
<reference evidence="8" key="2">
    <citation type="submission" date="2025-09" db="UniProtKB">
        <authorList>
            <consortium name="Ensembl"/>
        </authorList>
    </citation>
    <scope>IDENTIFICATION</scope>
</reference>
<dbReference type="Gene3D" id="2.40.10.10">
    <property type="entry name" value="Trypsin-like serine proteases"/>
    <property type="match status" value="2"/>
</dbReference>
<reference evidence="8" key="1">
    <citation type="submission" date="2025-08" db="UniProtKB">
        <authorList>
            <consortium name="Ensembl"/>
        </authorList>
    </citation>
    <scope>IDENTIFICATION</scope>
</reference>
<dbReference type="FunFam" id="2.40.10.10:FF:000002">
    <property type="entry name" value="Transmembrane protease serine"/>
    <property type="match status" value="1"/>
</dbReference>
<dbReference type="InterPro" id="IPR001254">
    <property type="entry name" value="Trypsin_dom"/>
</dbReference>
<keyword evidence="2" id="KW-0378">Hydrolase</keyword>
<evidence type="ECO:0000256" key="2">
    <source>
        <dbReference type="ARBA" id="ARBA00022801"/>
    </source>
</evidence>
<dbReference type="PRINTS" id="PR00722">
    <property type="entry name" value="CHYMOTRYPSIN"/>
</dbReference>
<evidence type="ECO:0000256" key="4">
    <source>
        <dbReference type="ARBA" id="ARBA00023157"/>
    </source>
</evidence>
<dbReference type="GO" id="GO:0004252">
    <property type="term" value="F:serine-type endopeptidase activity"/>
    <property type="evidence" value="ECO:0007669"/>
    <property type="project" value="InterPro"/>
</dbReference>
<name>A0A8C9PI19_SPEDA</name>
<keyword evidence="3" id="KW-0720">Serine protease</keyword>
<dbReference type="GO" id="GO:0016020">
    <property type="term" value="C:membrane"/>
    <property type="evidence" value="ECO:0007669"/>
    <property type="project" value="InterPro"/>
</dbReference>
<dbReference type="InterPro" id="IPR033116">
    <property type="entry name" value="TRYPSIN_SER"/>
</dbReference>
<evidence type="ECO:0000256" key="1">
    <source>
        <dbReference type="ARBA" id="ARBA00022670"/>
    </source>
</evidence>
<evidence type="ECO:0000259" key="7">
    <source>
        <dbReference type="PROSITE" id="PS50240"/>
    </source>
</evidence>
<dbReference type="InterPro" id="IPR001314">
    <property type="entry name" value="Peptidase_S1A"/>
</dbReference>
<dbReference type="GO" id="GO:0006508">
    <property type="term" value="P:proteolysis"/>
    <property type="evidence" value="ECO:0007669"/>
    <property type="project" value="UniProtKB-KW"/>
</dbReference>
<dbReference type="Ensembl" id="ENSSDAT00000009866.1">
    <property type="protein sequence ID" value="ENSSDAP00000008681.1"/>
    <property type="gene ID" value="ENSSDAG00000007855.1"/>
</dbReference>
<dbReference type="SUPFAM" id="SSF56487">
    <property type="entry name" value="SRCR-like"/>
    <property type="match status" value="1"/>
</dbReference>
<dbReference type="AlphaFoldDB" id="A0A8C9PI19"/>
<evidence type="ECO:0000256" key="6">
    <source>
        <dbReference type="ARBA" id="ARBA00024195"/>
    </source>
</evidence>
<dbReference type="PANTHER" id="PTHR24252">
    <property type="entry name" value="ACROSIN-RELATED"/>
    <property type="match status" value="1"/>
</dbReference>
<dbReference type="SUPFAM" id="SSF50494">
    <property type="entry name" value="Trypsin-like serine proteases"/>
    <property type="match status" value="1"/>
</dbReference>
<dbReference type="Pfam" id="PF09272">
    <property type="entry name" value="Hepsin-SRCR"/>
    <property type="match status" value="1"/>
</dbReference>
<evidence type="ECO:0000256" key="5">
    <source>
        <dbReference type="ARBA" id="ARBA00023180"/>
    </source>
</evidence>
<evidence type="ECO:0000256" key="3">
    <source>
        <dbReference type="ARBA" id="ARBA00022825"/>
    </source>
</evidence>
<protein>
    <submittedName>
        <fullName evidence="8">Hepsin</fullName>
    </submittedName>
</protein>
<keyword evidence="4" id="KW-1015">Disulfide bond</keyword>